<sequence length="475" mass="53526">MVPFGFSAGDFAIAIGLIVRISKALRDSGGAAAEYRDILQDLQNLQQLLGPLETLRPADSSISHINAVRGMALACRTPLLEFAEKIEGYEQALGSASSKGMFKRGVKKVQWAVLGEEEVAKFRGIIAAKVDHITLLLGAFNSDALSRMESQHRDNQNMLLDQMDNNNDFLASHLSDLSHTQHGALATKLSHVERNTREDVSNFARETRVGHNELIERSDKQMHELKELSRQLHQIQKENNSNLSQVVGLCLRNMLKNDHQFTMAEHRFRRAEKQLLSVEEQQAGTQSQISRGFRSVLNEFEMIGAMGVKLSAKDPVVRCPVGTPVSVHAIADKAQPHRLAESEHEPQEYLGKDEPLKARELNEIQAVSMVHVKQNPSRTEEMQRLIEAQKSSTPRRSRPRDCKHHWVSIKATSDLLQWSCQRCHSGPHWYIQKCQKCEARHCRRCTLLSQVNFMAVIAREGVSFVSRSQPNNAQD</sequence>
<comment type="caution">
    <text evidence="2">The sequence shown here is derived from an EMBL/GenBank/DDBJ whole genome shotgun (WGS) entry which is preliminary data.</text>
</comment>
<gene>
    <name evidence="2" type="ORF">JMJ35_007036</name>
</gene>
<feature type="coiled-coil region" evidence="1">
    <location>
        <begin position="211"/>
        <end position="245"/>
    </location>
</feature>
<proteinExistence type="predicted"/>
<dbReference type="Proteomes" id="UP001166286">
    <property type="component" value="Unassembled WGS sequence"/>
</dbReference>
<evidence type="ECO:0000313" key="2">
    <source>
        <dbReference type="EMBL" id="KAK0510604.1"/>
    </source>
</evidence>
<organism evidence="2 3">
    <name type="scientific">Cladonia borealis</name>
    <dbReference type="NCBI Taxonomy" id="184061"/>
    <lineage>
        <taxon>Eukaryota</taxon>
        <taxon>Fungi</taxon>
        <taxon>Dikarya</taxon>
        <taxon>Ascomycota</taxon>
        <taxon>Pezizomycotina</taxon>
        <taxon>Lecanoromycetes</taxon>
        <taxon>OSLEUM clade</taxon>
        <taxon>Lecanoromycetidae</taxon>
        <taxon>Lecanorales</taxon>
        <taxon>Lecanorineae</taxon>
        <taxon>Cladoniaceae</taxon>
        <taxon>Cladonia</taxon>
    </lineage>
</organism>
<reference evidence="2" key="1">
    <citation type="submission" date="2023-03" db="EMBL/GenBank/DDBJ databases">
        <title>Complete genome of Cladonia borealis.</title>
        <authorList>
            <person name="Park H."/>
        </authorList>
    </citation>
    <scope>NUCLEOTIDE SEQUENCE</scope>
    <source>
        <strain evidence="2">ANT050790</strain>
    </source>
</reference>
<dbReference type="EMBL" id="JAFEKC020000015">
    <property type="protein sequence ID" value="KAK0510604.1"/>
    <property type="molecule type" value="Genomic_DNA"/>
</dbReference>
<evidence type="ECO:0008006" key="4">
    <source>
        <dbReference type="Google" id="ProtNLM"/>
    </source>
</evidence>
<accession>A0AA39QZ21</accession>
<dbReference type="PANTHER" id="PTHR38886">
    <property type="entry name" value="SESA DOMAIN-CONTAINING PROTEIN"/>
    <property type="match status" value="1"/>
</dbReference>
<protein>
    <recommendedName>
        <fullName evidence="4">Fungal N-terminal domain-containing protein</fullName>
    </recommendedName>
</protein>
<name>A0AA39QZ21_9LECA</name>
<evidence type="ECO:0000313" key="3">
    <source>
        <dbReference type="Proteomes" id="UP001166286"/>
    </source>
</evidence>
<evidence type="ECO:0000256" key="1">
    <source>
        <dbReference type="SAM" id="Coils"/>
    </source>
</evidence>
<keyword evidence="1" id="KW-0175">Coiled coil</keyword>
<keyword evidence="3" id="KW-1185">Reference proteome</keyword>
<dbReference type="AlphaFoldDB" id="A0AA39QZ21"/>
<dbReference type="PANTHER" id="PTHR38886:SF1">
    <property type="entry name" value="NACHT-NTPASE AND P-LOOP NTPASES N-TERMINAL DOMAIN-CONTAINING PROTEIN"/>
    <property type="match status" value="1"/>
</dbReference>